<evidence type="ECO:0008006" key="4">
    <source>
        <dbReference type="Google" id="ProtNLM"/>
    </source>
</evidence>
<dbReference type="EMBL" id="VDMD01000014">
    <property type="protein sequence ID" value="TRM61949.1"/>
    <property type="molecule type" value="Genomic_DNA"/>
</dbReference>
<reference evidence="2 3" key="1">
    <citation type="journal article" date="2019" name="New Phytol.">
        <title>Comparative genomics reveals unique wood-decay strategies and fruiting body development in the Schizophyllaceae.</title>
        <authorList>
            <person name="Almasi E."/>
            <person name="Sahu N."/>
            <person name="Krizsan K."/>
            <person name="Balint B."/>
            <person name="Kovacs G.M."/>
            <person name="Kiss B."/>
            <person name="Cseklye J."/>
            <person name="Drula E."/>
            <person name="Henrissat B."/>
            <person name="Nagy I."/>
            <person name="Chovatia M."/>
            <person name="Adam C."/>
            <person name="LaButti K."/>
            <person name="Lipzen A."/>
            <person name="Riley R."/>
            <person name="Grigoriev I.V."/>
            <person name="Nagy L.G."/>
        </authorList>
    </citation>
    <scope>NUCLEOTIDE SEQUENCE [LARGE SCALE GENOMIC DNA]</scope>
    <source>
        <strain evidence="2 3">NL-1724</strain>
    </source>
</reference>
<gene>
    <name evidence="2" type="ORF">BD626DRAFT_404778</name>
</gene>
<dbReference type="Proteomes" id="UP000320762">
    <property type="component" value="Unassembled WGS sequence"/>
</dbReference>
<keyword evidence="3" id="KW-1185">Reference proteome</keyword>
<proteinExistence type="predicted"/>
<evidence type="ECO:0000313" key="2">
    <source>
        <dbReference type="EMBL" id="TRM61949.1"/>
    </source>
</evidence>
<dbReference type="OrthoDB" id="10345553at2759"/>
<accession>A0A550CAX3</accession>
<evidence type="ECO:0000256" key="1">
    <source>
        <dbReference type="SAM" id="Phobius"/>
    </source>
</evidence>
<protein>
    <recommendedName>
        <fullName evidence="4">F-box domain-containing protein</fullName>
    </recommendedName>
</protein>
<dbReference type="AlphaFoldDB" id="A0A550CAX3"/>
<name>A0A550CAX3_9AGAR</name>
<keyword evidence="1" id="KW-0812">Transmembrane</keyword>
<sequence length="392" mass="46342">MTRRSKPKRARYAYISSTAKTSRPYREILSAELWHLVFSYCLPLALFAIRDTCHMFRSIVDRNDGYLLAQAPLLLPIPPPNPRWYMRSGESPLAFRAYRCFFGITNPRARHLYGSATYTRLLFQPGKCYTCKNTTEGPPAWIHSKVYLCSTQCRHQFFRSQVEFMLPQRRFLPRQAIKPDQHIVLWLPRFTYTRGRKKTAILRRDLKAARKEYWREAVTPPTLEERRRRREALFKVMRHSDDMSSTPCQFQCYIDEWKQRIGHMAKEINHANVHRLKTLALKQRVPTANIRPAVKDLVNTRTQNYRHIAASRLRNFVTSKPKPRRGRCPQCGLLIASDRLDLHVAQHHPGHLPDSRLHVETGEFEHRCVLCTGTRGMKWYMADDLYRHRYHK</sequence>
<comment type="caution">
    <text evidence="2">The sequence shown here is derived from an EMBL/GenBank/DDBJ whole genome shotgun (WGS) entry which is preliminary data.</text>
</comment>
<evidence type="ECO:0000313" key="3">
    <source>
        <dbReference type="Proteomes" id="UP000320762"/>
    </source>
</evidence>
<feature type="transmembrane region" description="Helical" evidence="1">
    <location>
        <begin position="33"/>
        <end position="49"/>
    </location>
</feature>
<keyword evidence="1" id="KW-0472">Membrane</keyword>
<organism evidence="2 3">
    <name type="scientific">Schizophyllum amplum</name>
    <dbReference type="NCBI Taxonomy" id="97359"/>
    <lineage>
        <taxon>Eukaryota</taxon>
        <taxon>Fungi</taxon>
        <taxon>Dikarya</taxon>
        <taxon>Basidiomycota</taxon>
        <taxon>Agaricomycotina</taxon>
        <taxon>Agaricomycetes</taxon>
        <taxon>Agaricomycetidae</taxon>
        <taxon>Agaricales</taxon>
        <taxon>Schizophyllaceae</taxon>
        <taxon>Schizophyllum</taxon>
    </lineage>
</organism>
<keyword evidence="1" id="KW-1133">Transmembrane helix</keyword>